<feature type="compositionally biased region" description="Acidic residues" evidence="1">
    <location>
        <begin position="154"/>
        <end position="170"/>
    </location>
</feature>
<feature type="compositionally biased region" description="Low complexity" evidence="1">
    <location>
        <begin position="171"/>
        <end position="182"/>
    </location>
</feature>
<feature type="compositionally biased region" description="Acidic residues" evidence="1">
    <location>
        <begin position="101"/>
        <end position="110"/>
    </location>
</feature>
<dbReference type="EMBL" id="CAMXCT030003226">
    <property type="protein sequence ID" value="CAL4790517.1"/>
    <property type="molecule type" value="Genomic_DNA"/>
</dbReference>
<dbReference type="Proteomes" id="UP001152797">
    <property type="component" value="Unassembled WGS sequence"/>
</dbReference>
<accession>A0A9P1GA30</accession>
<reference evidence="2" key="1">
    <citation type="submission" date="2022-10" db="EMBL/GenBank/DDBJ databases">
        <authorList>
            <person name="Chen Y."/>
            <person name="Dougan E. K."/>
            <person name="Chan C."/>
            <person name="Rhodes N."/>
            <person name="Thang M."/>
        </authorList>
    </citation>
    <scope>NUCLEOTIDE SEQUENCE</scope>
</reference>
<evidence type="ECO:0000313" key="4">
    <source>
        <dbReference type="Proteomes" id="UP001152797"/>
    </source>
</evidence>
<organism evidence="2">
    <name type="scientific">Cladocopium goreaui</name>
    <dbReference type="NCBI Taxonomy" id="2562237"/>
    <lineage>
        <taxon>Eukaryota</taxon>
        <taxon>Sar</taxon>
        <taxon>Alveolata</taxon>
        <taxon>Dinophyceae</taxon>
        <taxon>Suessiales</taxon>
        <taxon>Symbiodiniaceae</taxon>
        <taxon>Cladocopium</taxon>
    </lineage>
</organism>
<sequence length="323" mass="34414">MPPKRQADAGPFGEPGEAWSLLGPSFEPRGSVKNKWDEQEWRMARREVYSQLMKDEIVKRQKLSGTPAFEALWKLTKPKMELVKSENPNAGSAHDTPAPEDAVEPADEEYGQPPAWIPPGSFGDAAGADGGDGDDGDGGDGDDRDDNEGPAGDDPPEEEEEEKKEEEEEAPANPADDGAPAPQKQQEMGPTEMGPTNGIPGASMPPLQKPQRMGPTNGATGAHGTTVVARVVEVQDVVPAHGGQASDRREKGVAVEKAVPLEKAVGRPISMWTVGAADTSRAATSTSVECSGRMERDAREFDTEAVEQEPMISGRALRMPSLT</sequence>
<protein>
    <submittedName>
        <fullName evidence="2">Uncharacterized protein</fullName>
    </submittedName>
</protein>
<dbReference type="AlphaFoldDB" id="A0A9P1GA30"/>
<dbReference type="EMBL" id="CAMXCT010003226">
    <property type="protein sequence ID" value="CAI4003205.1"/>
    <property type="molecule type" value="Genomic_DNA"/>
</dbReference>
<feature type="region of interest" description="Disordered" evidence="1">
    <location>
        <begin position="83"/>
        <end position="227"/>
    </location>
</feature>
<evidence type="ECO:0000313" key="2">
    <source>
        <dbReference type="EMBL" id="CAI4003205.1"/>
    </source>
</evidence>
<feature type="compositionally biased region" description="Basic and acidic residues" evidence="1">
    <location>
        <begin position="292"/>
        <end position="302"/>
    </location>
</feature>
<proteinExistence type="predicted"/>
<gene>
    <name evidence="2" type="ORF">C1SCF055_LOCUS29092</name>
</gene>
<feature type="region of interest" description="Disordered" evidence="1">
    <location>
        <begin position="285"/>
        <end position="307"/>
    </location>
</feature>
<reference evidence="3 4" key="2">
    <citation type="submission" date="2024-05" db="EMBL/GenBank/DDBJ databases">
        <authorList>
            <person name="Chen Y."/>
            <person name="Shah S."/>
            <person name="Dougan E. K."/>
            <person name="Thang M."/>
            <person name="Chan C."/>
        </authorList>
    </citation>
    <scope>NUCLEOTIDE SEQUENCE [LARGE SCALE GENOMIC DNA]</scope>
</reference>
<feature type="compositionally biased region" description="Acidic residues" evidence="1">
    <location>
        <begin position="131"/>
        <end position="148"/>
    </location>
</feature>
<dbReference type="EMBL" id="CAMXCT020003226">
    <property type="protein sequence ID" value="CAL1156580.1"/>
    <property type="molecule type" value="Genomic_DNA"/>
</dbReference>
<feature type="region of interest" description="Disordered" evidence="1">
    <location>
        <begin position="1"/>
        <end position="32"/>
    </location>
</feature>
<evidence type="ECO:0000313" key="3">
    <source>
        <dbReference type="EMBL" id="CAL4790517.1"/>
    </source>
</evidence>
<name>A0A9P1GA30_9DINO</name>
<comment type="caution">
    <text evidence="2">The sequence shown here is derived from an EMBL/GenBank/DDBJ whole genome shotgun (WGS) entry which is preliminary data.</text>
</comment>
<keyword evidence="4" id="KW-1185">Reference proteome</keyword>
<evidence type="ECO:0000256" key="1">
    <source>
        <dbReference type="SAM" id="MobiDB-lite"/>
    </source>
</evidence>